<keyword evidence="9" id="KW-1185">Reference proteome</keyword>
<dbReference type="AlphaFoldDB" id="A0A8C3I5I2"/>
<evidence type="ECO:0000256" key="7">
    <source>
        <dbReference type="SAM" id="Phobius"/>
    </source>
</evidence>
<dbReference type="GO" id="GO:0016020">
    <property type="term" value="C:membrane"/>
    <property type="evidence" value="ECO:0007669"/>
    <property type="project" value="UniProtKB-SubCell"/>
</dbReference>
<evidence type="ECO:0000313" key="9">
    <source>
        <dbReference type="Proteomes" id="UP000694380"/>
    </source>
</evidence>
<dbReference type="KEGG" id="cpic:101953242"/>
<feature type="transmembrane region" description="Helical" evidence="7">
    <location>
        <begin position="269"/>
        <end position="293"/>
    </location>
</feature>
<dbReference type="PANTHER" id="PTHR14948:SF1">
    <property type="entry name" value="TRAFFICKING REGULATOR OF GLUT4 1"/>
    <property type="match status" value="1"/>
</dbReference>
<dbReference type="GeneTree" id="ENSGT00940000160337"/>
<sequence>MWAGAKLAPPPREPPSQKGAKLGRQGTAGRGSQTRALQEGGSPAGQRASESGAGQGDPGAEAGDLSGWPGYSALLSLPAAAAPKLAEDSRALPGLPAAFPAQPAGHGALAWRRGEPRAMANTSEAQLEKALGGPALPADCQETEQLLFSSEGKGVRGSKSFSGTLASDKSLETEQNGHSLPYKTVSAGHLETASHSPSRISLGRASSTATTSAQEQGRPLDYLVLAIFSCFCPVWPINIVALVFSIMSRNSGQQGDMDGARRLGRMARLLSIVSIVLGILIIVLYCSLNFTVFQKTN</sequence>
<evidence type="ECO:0000256" key="2">
    <source>
        <dbReference type="ARBA" id="ARBA00006843"/>
    </source>
</evidence>
<keyword evidence="3 7" id="KW-0812">Transmembrane</keyword>
<dbReference type="RefSeq" id="XP_005298278.1">
    <property type="nucleotide sequence ID" value="XM_005298221.5"/>
</dbReference>
<dbReference type="CTD" id="286753"/>
<name>A0A8C3I5I2_CHRPI</name>
<dbReference type="Proteomes" id="UP000694380">
    <property type="component" value="Unplaced"/>
</dbReference>
<keyword evidence="4 7" id="KW-1133">Transmembrane helix</keyword>
<evidence type="ECO:0000256" key="4">
    <source>
        <dbReference type="ARBA" id="ARBA00022989"/>
    </source>
</evidence>
<evidence type="ECO:0000256" key="3">
    <source>
        <dbReference type="ARBA" id="ARBA00022692"/>
    </source>
</evidence>
<dbReference type="Pfam" id="PF04505">
    <property type="entry name" value="CD225"/>
    <property type="match status" value="1"/>
</dbReference>
<reference evidence="8" key="2">
    <citation type="submission" date="2025-09" db="UniProtKB">
        <authorList>
            <consortium name="Ensembl"/>
        </authorList>
    </citation>
    <scope>IDENTIFICATION</scope>
</reference>
<protein>
    <submittedName>
        <fullName evidence="8">Trafficking regulator of GLUT4 (SLC2A4) 1/pseudo</fullName>
    </submittedName>
</protein>
<comment type="similarity">
    <text evidence="2">Belongs to the CD225/Dispanin family.</text>
</comment>
<dbReference type="Ensembl" id="ENSCPBT00000033400.1">
    <property type="protein sequence ID" value="ENSCPBP00000028365.1"/>
    <property type="gene ID" value="ENSCPBG00000020043.1"/>
</dbReference>
<keyword evidence="5 7" id="KW-0472">Membrane</keyword>
<evidence type="ECO:0000256" key="5">
    <source>
        <dbReference type="ARBA" id="ARBA00023136"/>
    </source>
</evidence>
<reference evidence="8" key="1">
    <citation type="submission" date="2025-08" db="UniProtKB">
        <authorList>
            <consortium name="Ensembl"/>
        </authorList>
    </citation>
    <scope>IDENTIFICATION</scope>
</reference>
<evidence type="ECO:0000256" key="1">
    <source>
        <dbReference type="ARBA" id="ARBA00004370"/>
    </source>
</evidence>
<dbReference type="InterPro" id="IPR051423">
    <property type="entry name" value="CD225/Dispanin"/>
</dbReference>
<feature type="region of interest" description="Disordered" evidence="6">
    <location>
        <begin position="1"/>
        <end position="68"/>
    </location>
</feature>
<evidence type="ECO:0000256" key="6">
    <source>
        <dbReference type="SAM" id="MobiDB-lite"/>
    </source>
</evidence>
<dbReference type="OrthoDB" id="9049275at2759"/>
<dbReference type="PANTHER" id="PTHR14948">
    <property type="entry name" value="NG5"/>
    <property type="match status" value="1"/>
</dbReference>
<dbReference type="GeneID" id="101953242"/>
<comment type="subcellular location">
    <subcellularLocation>
        <location evidence="1">Membrane</location>
    </subcellularLocation>
</comment>
<evidence type="ECO:0000313" key="8">
    <source>
        <dbReference type="Ensembl" id="ENSCPBP00000028365.1"/>
    </source>
</evidence>
<feature type="transmembrane region" description="Helical" evidence="7">
    <location>
        <begin position="222"/>
        <end position="248"/>
    </location>
</feature>
<accession>A0A8C3I5I2</accession>
<feature type="compositionally biased region" description="Polar residues" evidence="6">
    <location>
        <begin position="159"/>
        <end position="178"/>
    </location>
</feature>
<gene>
    <name evidence="8" type="primary">TRARG1</name>
</gene>
<feature type="region of interest" description="Disordered" evidence="6">
    <location>
        <begin position="149"/>
        <end position="181"/>
    </location>
</feature>
<proteinExistence type="inferred from homology"/>
<dbReference type="InterPro" id="IPR007593">
    <property type="entry name" value="CD225/Dispanin_fam"/>
</dbReference>
<organism evidence="8 9">
    <name type="scientific">Chrysemys picta bellii</name>
    <name type="common">Western painted turtle</name>
    <name type="synonym">Emys bellii</name>
    <dbReference type="NCBI Taxonomy" id="8478"/>
    <lineage>
        <taxon>Eukaryota</taxon>
        <taxon>Metazoa</taxon>
        <taxon>Chordata</taxon>
        <taxon>Craniata</taxon>
        <taxon>Vertebrata</taxon>
        <taxon>Euteleostomi</taxon>
        <taxon>Archelosauria</taxon>
        <taxon>Testudinata</taxon>
        <taxon>Testudines</taxon>
        <taxon>Cryptodira</taxon>
        <taxon>Durocryptodira</taxon>
        <taxon>Testudinoidea</taxon>
        <taxon>Emydidae</taxon>
        <taxon>Chrysemys</taxon>
    </lineage>
</organism>